<sequence>MFMSRTVLWTFAINLTSHQEMPGRQPESSALARNAQLAFCWINPPVREQSIRTRYLDNPTLNSRSK</sequence>
<evidence type="ECO:0008006" key="3">
    <source>
        <dbReference type="Google" id="ProtNLM"/>
    </source>
</evidence>
<dbReference type="KEGG" id="cdet:87943487"/>
<dbReference type="RefSeq" id="XP_062779194.1">
    <property type="nucleotide sequence ID" value="XM_062923143.1"/>
</dbReference>
<dbReference type="Proteomes" id="UP001322277">
    <property type="component" value="Chromosome 4"/>
</dbReference>
<evidence type="ECO:0000313" key="1">
    <source>
        <dbReference type="EMBL" id="WQF81970.1"/>
    </source>
</evidence>
<dbReference type="GeneID" id="87943487"/>
<reference evidence="2" key="1">
    <citation type="journal article" date="2023" name="bioRxiv">
        <title>Complete genome of the Medicago anthracnose fungus, Colletotrichum destructivum, reveals a mini-chromosome-like region within a core chromosome.</title>
        <authorList>
            <person name="Lapalu N."/>
            <person name="Simon A."/>
            <person name="Lu A."/>
            <person name="Plaumann P.-L."/>
            <person name="Amselem J."/>
            <person name="Pigne S."/>
            <person name="Auger A."/>
            <person name="Koch C."/>
            <person name="Dallery J.-F."/>
            <person name="O'Connell R.J."/>
        </authorList>
    </citation>
    <scope>NUCLEOTIDE SEQUENCE [LARGE SCALE GENOMIC DNA]</scope>
    <source>
        <strain evidence="2">CBS 520.97</strain>
    </source>
</reference>
<proteinExistence type="predicted"/>
<evidence type="ECO:0000313" key="2">
    <source>
        <dbReference type="Proteomes" id="UP001322277"/>
    </source>
</evidence>
<gene>
    <name evidence="1" type="ORF">CDEST_06984</name>
</gene>
<dbReference type="EMBL" id="CP137308">
    <property type="protein sequence ID" value="WQF81970.1"/>
    <property type="molecule type" value="Genomic_DNA"/>
</dbReference>
<dbReference type="AlphaFoldDB" id="A0AAX4IES4"/>
<organism evidence="1 2">
    <name type="scientific">Colletotrichum destructivum</name>
    <dbReference type="NCBI Taxonomy" id="34406"/>
    <lineage>
        <taxon>Eukaryota</taxon>
        <taxon>Fungi</taxon>
        <taxon>Dikarya</taxon>
        <taxon>Ascomycota</taxon>
        <taxon>Pezizomycotina</taxon>
        <taxon>Sordariomycetes</taxon>
        <taxon>Hypocreomycetidae</taxon>
        <taxon>Glomerellales</taxon>
        <taxon>Glomerellaceae</taxon>
        <taxon>Colletotrichum</taxon>
        <taxon>Colletotrichum destructivum species complex</taxon>
    </lineage>
</organism>
<name>A0AAX4IES4_9PEZI</name>
<keyword evidence="2" id="KW-1185">Reference proteome</keyword>
<protein>
    <recommendedName>
        <fullName evidence="3">Secreted protein</fullName>
    </recommendedName>
</protein>
<accession>A0AAX4IES4</accession>